<dbReference type="Proteomes" id="UP000002051">
    <property type="component" value="Unassembled WGS sequence"/>
</dbReference>
<feature type="transmembrane region" description="Helical" evidence="2">
    <location>
        <begin position="591"/>
        <end position="609"/>
    </location>
</feature>
<evidence type="ECO:0000313" key="5">
    <source>
        <dbReference type="EnsemblPlants" id="KEH16294"/>
    </source>
</evidence>
<reference evidence="5" key="3">
    <citation type="submission" date="2015-06" db="UniProtKB">
        <authorList>
            <consortium name="EnsemblPlants"/>
        </authorList>
    </citation>
    <scope>IDENTIFICATION</scope>
    <source>
        <strain evidence="5">cv. Jemalong A17</strain>
    </source>
</reference>
<evidence type="ECO:0000256" key="2">
    <source>
        <dbReference type="SAM" id="Phobius"/>
    </source>
</evidence>
<protein>
    <submittedName>
        <fullName evidence="3">Transmembrane protein, putative</fullName>
    </submittedName>
</protein>
<dbReference type="Proteomes" id="UP000265566">
    <property type="component" value="Chromosome 6"/>
</dbReference>
<evidence type="ECO:0000313" key="6">
    <source>
        <dbReference type="Proteomes" id="UP000002051"/>
    </source>
</evidence>
<reference evidence="4" key="5">
    <citation type="journal article" date="2018" name="Nat. Plants">
        <title>Whole-genome landscape of Medicago truncatula symbiotic genes.</title>
        <authorList>
            <person name="Pecrix Y."/>
            <person name="Gamas P."/>
            <person name="Carrere S."/>
        </authorList>
    </citation>
    <scope>NUCLEOTIDE SEQUENCE</scope>
    <source>
        <tissue evidence="4">Leaves</tissue>
    </source>
</reference>
<sequence>METVTTTLQSLASQMQNLSQQMLQQSVVLTKLSKKLGSKGVTQEGETSSSVSVPSEIVETEKRTKLNLSSATKGKEEVLWAEALVSRRLINFQPSPDIIHAESITEERQRKQENTVNKSSSPSQDARPPPLPEPPDAVPLSKEVSDPPSPEPPPDSGQPVTTIPRRAPPPRPPDLQDSVYGVVYAILKVKKTGNVQWRLGGPPLMSPEPPYAVCNSECGIVAEGEKVLEKAGVKREIGELCICLILMGHMHKSMPSILHSNILLHVSSSGQYITPLLSLVSPNEYSLPAMCHANSIQCELREIHNQKSQVQTNNIGLLQNEFRWMVIGSNVSAAQIWRTIKTKATYTANAAESLARYPGLDSLNKSNKLIPRVKSLINESSKFLSPSLVIRLATLTINLVMKHKWKDGNPLMSGIRQQVILLEVFKYFRIMFDTVMILSLEVLPNFYHHVMIHWCCQLGKRCMYTWDFFDDESAFRETTLIKKDRKYEHVSRTRACIQIGSKLHDLVWNALLCGYEIKLHSVPSFNMIFWCSSFFMSQQDSREFSFSMVVAVNEICWIMFFTLNGLLNFVFDRGKFWCKGKMLQQGMHISAFKLLNILVITCSSIPHYLSDYLLFMHGLDFSWTPLSSTV</sequence>
<dbReference type="AlphaFoldDB" id="A0A072TFH7"/>
<feature type="transmembrane region" description="Helical" evidence="2">
    <location>
        <begin position="544"/>
        <end position="571"/>
    </location>
</feature>
<reference evidence="3 6" key="1">
    <citation type="journal article" date="2011" name="Nature">
        <title>The Medicago genome provides insight into the evolution of rhizobial symbioses.</title>
        <authorList>
            <person name="Young N.D."/>
            <person name="Debelle F."/>
            <person name="Oldroyd G.E."/>
            <person name="Geurts R."/>
            <person name="Cannon S.B."/>
            <person name="Udvardi M.K."/>
            <person name="Benedito V.A."/>
            <person name="Mayer K.F."/>
            <person name="Gouzy J."/>
            <person name="Schoof H."/>
            <person name="Van de Peer Y."/>
            <person name="Proost S."/>
            <person name="Cook D.R."/>
            <person name="Meyers B.C."/>
            <person name="Spannagl M."/>
            <person name="Cheung F."/>
            <person name="De Mita S."/>
            <person name="Krishnakumar V."/>
            <person name="Gundlach H."/>
            <person name="Zhou S."/>
            <person name="Mudge J."/>
            <person name="Bharti A.K."/>
            <person name="Murray J.D."/>
            <person name="Naoumkina M.A."/>
            <person name="Rosen B."/>
            <person name="Silverstein K.A."/>
            <person name="Tang H."/>
            <person name="Rombauts S."/>
            <person name="Zhao P.X."/>
            <person name="Zhou P."/>
            <person name="Barbe V."/>
            <person name="Bardou P."/>
            <person name="Bechner M."/>
            <person name="Bellec A."/>
            <person name="Berger A."/>
            <person name="Berges H."/>
            <person name="Bidwell S."/>
            <person name="Bisseling T."/>
            <person name="Choisne N."/>
            <person name="Couloux A."/>
            <person name="Denny R."/>
            <person name="Deshpande S."/>
            <person name="Dai X."/>
            <person name="Doyle J.J."/>
            <person name="Dudez A.M."/>
            <person name="Farmer A.D."/>
            <person name="Fouteau S."/>
            <person name="Franken C."/>
            <person name="Gibelin C."/>
            <person name="Gish J."/>
            <person name="Goldstein S."/>
            <person name="Gonzalez A.J."/>
            <person name="Green P.J."/>
            <person name="Hallab A."/>
            <person name="Hartog M."/>
            <person name="Hua A."/>
            <person name="Humphray S.J."/>
            <person name="Jeong D.H."/>
            <person name="Jing Y."/>
            <person name="Jocker A."/>
            <person name="Kenton S.M."/>
            <person name="Kim D.J."/>
            <person name="Klee K."/>
            <person name="Lai H."/>
            <person name="Lang C."/>
            <person name="Lin S."/>
            <person name="Macmil S.L."/>
            <person name="Magdelenat G."/>
            <person name="Matthews L."/>
            <person name="McCorrison J."/>
            <person name="Monaghan E.L."/>
            <person name="Mun J.H."/>
            <person name="Najar F.Z."/>
            <person name="Nicholson C."/>
            <person name="Noirot C."/>
            <person name="O'Bleness M."/>
            <person name="Paule C.R."/>
            <person name="Poulain J."/>
            <person name="Prion F."/>
            <person name="Qin B."/>
            <person name="Qu C."/>
            <person name="Retzel E.F."/>
            <person name="Riddle C."/>
            <person name="Sallet E."/>
            <person name="Samain S."/>
            <person name="Samson N."/>
            <person name="Sanders I."/>
            <person name="Saurat O."/>
            <person name="Scarpelli C."/>
            <person name="Schiex T."/>
            <person name="Segurens B."/>
            <person name="Severin A.J."/>
            <person name="Sherrier D.J."/>
            <person name="Shi R."/>
            <person name="Sims S."/>
            <person name="Singer S.R."/>
            <person name="Sinharoy S."/>
            <person name="Sterck L."/>
            <person name="Viollet A."/>
            <person name="Wang B.B."/>
            <person name="Wang K."/>
            <person name="Wang M."/>
            <person name="Wang X."/>
            <person name="Warfsmann J."/>
            <person name="Weissenbach J."/>
            <person name="White D.D."/>
            <person name="White J.D."/>
            <person name="Wiley G.B."/>
            <person name="Wincker P."/>
            <person name="Xing Y."/>
            <person name="Yang L."/>
            <person name="Yao Z."/>
            <person name="Ying F."/>
            <person name="Zhai J."/>
            <person name="Zhou L."/>
            <person name="Zuber A."/>
            <person name="Denarie J."/>
            <person name="Dixon R.A."/>
            <person name="May G.D."/>
            <person name="Schwartz D.C."/>
            <person name="Rogers J."/>
            <person name="Quetier F."/>
            <person name="Town C.D."/>
            <person name="Roe B.A."/>
        </authorList>
    </citation>
    <scope>NUCLEOTIDE SEQUENCE [LARGE SCALE GENOMIC DNA]</scope>
    <source>
        <strain evidence="3">A17</strain>
        <strain evidence="5 6">cv. Jemalong A17</strain>
    </source>
</reference>
<feature type="region of interest" description="Disordered" evidence="1">
    <location>
        <begin position="36"/>
        <end position="56"/>
    </location>
</feature>
<reference evidence="3 6" key="2">
    <citation type="journal article" date="2014" name="BMC Genomics">
        <title>An improved genome release (version Mt4.0) for the model legume Medicago truncatula.</title>
        <authorList>
            <person name="Tang H."/>
            <person name="Krishnakumar V."/>
            <person name="Bidwell S."/>
            <person name="Rosen B."/>
            <person name="Chan A."/>
            <person name="Zhou S."/>
            <person name="Gentzbittel L."/>
            <person name="Childs K.L."/>
            <person name="Yandell M."/>
            <person name="Gundlach H."/>
            <person name="Mayer K.F."/>
            <person name="Schwartz D.C."/>
            <person name="Town C.D."/>
        </authorList>
    </citation>
    <scope>GENOME REANNOTATION</scope>
    <source>
        <strain evidence="3">A17</strain>
        <strain evidence="5 6">cv. Jemalong A17</strain>
    </source>
</reference>
<reference evidence="7" key="4">
    <citation type="journal article" date="2018" name="Nat. Plants">
        <title>Whole-genome landscape of Medicago truncatula symbiotic genes.</title>
        <authorList>
            <person name="Pecrix Y."/>
            <person name="Staton S.E."/>
            <person name="Sallet E."/>
            <person name="Lelandais-Briere C."/>
            <person name="Moreau S."/>
            <person name="Carrere S."/>
            <person name="Blein T."/>
            <person name="Jardinaud M.F."/>
            <person name="Latrasse D."/>
            <person name="Zouine M."/>
            <person name="Zahm M."/>
            <person name="Kreplak J."/>
            <person name="Mayjonade B."/>
            <person name="Satge C."/>
            <person name="Perez M."/>
            <person name="Cauet S."/>
            <person name="Marande W."/>
            <person name="Chantry-Darmon C."/>
            <person name="Lopez-Roques C."/>
            <person name="Bouchez O."/>
            <person name="Berard A."/>
            <person name="Debelle F."/>
            <person name="Munos S."/>
            <person name="Bendahmane A."/>
            <person name="Berges H."/>
            <person name="Niebel A."/>
            <person name="Buitink J."/>
            <person name="Frugier F."/>
            <person name="Benhamed M."/>
            <person name="Crespi M."/>
            <person name="Gouzy J."/>
            <person name="Gamas P."/>
        </authorList>
    </citation>
    <scope>NUCLEOTIDE SEQUENCE [LARGE SCALE GENOMIC DNA]</scope>
    <source>
        <strain evidence="7">cv. Jemalong A17</strain>
    </source>
</reference>
<dbReference type="HOGENOM" id="CLU_434383_0_0_1"/>
<dbReference type="EMBL" id="PSQE01000006">
    <property type="protein sequence ID" value="RHN50664.1"/>
    <property type="molecule type" value="Genomic_DNA"/>
</dbReference>
<feature type="compositionally biased region" description="Polar residues" evidence="1">
    <location>
        <begin position="114"/>
        <end position="124"/>
    </location>
</feature>
<dbReference type="EnsemblPlants" id="KEH16294">
    <property type="protein sequence ID" value="KEH16294"/>
    <property type="gene ID" value="MTR_0242s0020"/>
</dbReference>
<keyword evidence="2" id="KW-1133">Transmembrane helix</keyword>
<feature type="region of interest" description="Disordered" evidence="1">
    <location>
        <begin position="102"/>
        <end position="175"/>
    </location>
</feature>
<evidence type="ECO:0000313" key="7">
    <source>
        <dbReference type="Proteomes" id="UP000265566"/>
    </source>
</evidence>
<dbReference type="Gramene" id="rna34979">
    <property type="protein sequence ID" value="RHN50664.1"/>
    <property type="gene ID" value="gene34979"/>
</dbReference>
<dbReference type="EMBL" id="KL402967">
    <property type="protein sequence ID" value="KEH16294.1"/>
    <property type="molecule type" value="Genomic_DNA"/>
</dbReference>
<evidence type="ECO:0000313" key="3">
    <source>
        <dbReference type="EMBL" id="KEH16294.1"/>
    </source>
</evidence>
<feature type="compositionally biased region" description="Low complexity" evidence="1">
    <location>
        <begin position="38"/>
        <end position="56"/>
    </location>
</feature>
<feature type="compositionally biased region" description="Basic and acidic residues" evidence="1">
    <location>
        <begin position="102"/>
        <end position="113"/>
    </location>
</feature>
<keyword evidence="2" id="KW-0472">Membrane</keyword>
<proteinExistence type="predicted"/>
<keyword evidence="2 3" id="KW-0812">Transmembrane</keyword>
<feature type="compositionally biased region" description="Pro residues" evidence="1">
    <location>
        <begin position="127"/>
        <end position="137"/>
    </location>
</feature>
<name>A0A072TFH7_MEDTR</name>
<gene>
    <name evidence="3" type="ORF">MTR_0242s0020</name>
    <name evidence="4" type="ORF">MtrunA17_Chr6g0459951</name>
</gene>
<accession>A0A072TFH7</accession>
<evidence type="ECO:0000256" key="1">
    <source>
        <dbReference type="SAM" id="MobiDB-lite"/>
    </source>
</evidence>
<keyword evidence="6" id="KW-1185">Reference proteome</keyword>
<organism evidence="3 6">
    <name type="scientific">Medicago truncatula</name>
    <name type="common">Barrel medic</name>
    <name type="synonym">Medicago tribuloides</name>
    <dbReference type="NCBI Taxonomy" id="3880"/>
    <lineage>
        <taxon>Eukaryota</taxon>
        <taxon>Viridiplantae</taxon>
        <taxon>Streptophyta</taxon>
        <taxon>Embryophyta</taxon>
        <taxon>Tracheophyta</taxon>
        <taxon>Spermatophyta</taxon>
        <taxon>Magnoliopsida</taxon>
        <taxon>eudicotyledons</taxon>
        <taxon>Gunneridae</taxon>
        <taxon>Pentapetalae</taxon>
        <taxon>rosids</taxon>
        <taxon>fabids</taxon>
        <taxon>Fabales</taxon>
        <taxon>Fabaceae</taxon>
        <taxon>Papilionoideae</taxon>
        <taxon>50 kb inversion clade</taxon>
        <taxon>NPAAA clade</taxon>
        <taxon>Hologalegina</taxon>
        <taxon>IRL clade</taxon>
        <taxon>Trifolieae</taxon>
        <taxon>Medicago</taxon>
    </lineage>
</organism>
<feature type="compositionally biased region" description="Pro residues" evidence="1">
    <location>
        <begin position="147"/>
        <end position="156"/>
    </location>
</feature>
<evidence type="ECO:0000313" key="4">
    <source>
        <dbReference type="EMBL" id="RHN50664.1"/>
    </source>
</evidence>